<sequence length="105" mass="11678">LLLIVVLHTSHGVCAATNINSEASHYIELLDSTGLDNQSEQVLSSDYFLSRYSRTPNHFIFCLSLLTFQTKPPLCPSLVNYIYSFFPSTVSTWLITIGLPVGILL</sequence>
<name>A0A0B7B8K2_9EUPU</name>
<keyword evidence="1" id="KW-0732">Signal</keyword>
<dbReference type="EMBL" id="HACG01042473">
    <property type="protein sequence ID" value="CEK89338.1"/>
    <property type="molecule type" value="Transcribed_RNA"/>
</dbReference>
<reference evidence="2" key="1">
    <citation type="submission" date="2014-12" db="EMBL/GenBank/DDBJ databases">
        <title>Insight into the proteome of Arion vulgaris.</title>
        <authorList>
            <person name="Aradska J."/>
            <person name="Bulat T."/>
            <person name="Smidak R."/>
            <person name="Sarate P."/>
            <person name="Gangsoo J."/>
            <person name="Sialana F."/>
            <person name="Bilban M."/>
            <person name="Lubec G."/>
        </authorList>
    </citation>
    <scope>NUCLEOTIDE SEQUENCE</scope>
    <source>
        <tissue evidence="2">Skin</tissue>
    </source>
</reference>
<feature type="chain" id="PRO_5012181374" evidence="1">
    <location>
        <begin position="16"/>
        <end position="105"/>
    </location>
</feature>
<evidence type="ECO:0000313" key="2">
    <source>
        <dbReference type="EMBL" id="CEK89338.1"/>
    </source>
</evidence>
<proteinExistence type="predicted"/>
<accession>A0A0B7B8K2</accession>
<feature type="signal peptide" evidence="1">
    <location>
        <begin position="1"/>
        <end position="15"/>
    </location>
</feature>
<evidence type="ECO:0000256" key="1">
    <source>
        <dbReference type="SAM" id="SignalP"/>
    </source>
</evidence>
<dbReference type="AlphaFoldDB" id="A0A0B7B8K2"/>
<gene>
    <name evidence="2" type="primary">ORF170356</name>
</gene>
<protein>
    <submittedName>
        <fullName evidence="2">Uncharacterized protein</fullName>
    </submittedName>
</protein>
<feature type="non-terminal residue" evidence="2">
    <location>
        <position position="1"/>
    </location>
</feature>
<organism evidence="2">
    <name type="scientific">Arion vulgaris</name>
    <dbReference type="NCBI Taxonomy" id="1028688"/>
    <lineage>
        <taxon>Eukaryota</taxon>
        <taxon>Metazoa</taxon>
        <taxon>Spiralia</taxon>
        <taxon>Lophotrochozoa</taxon>
        <taxon>Mollusca</taxon>
        <taxon>Gastropoda</taxon>
        <taxon>Heterobranchia</taxon>
        <taxon>Euthyneura</taxon>
        <taxon>Panpulmonata</taxon>
        <taxon>Eupulmonata</taxon>
        <taxon>Stylommatophora</taxon>
        <taxon>Helicina</taxon>
        <taxon>Arionoidea</taxon>
        <taxon>Arionidae</taxon>
        <taxon>Arion</taxon>
    </lineage>
</organism>